<keyword evidence="1" id="KW-0472">Membrane</keyword>
<dbReference type="HOGENOM" id="CLU_119469_0_0_4"/>
<dbReference type="STRING" id="1835254.CL55_00015620"/>
<dbReference type="OrthoDB" id="8702870at2"/>
<proteinExistence type="predicted"/>
<sequence length="148" mass="16606">MKKYKLLFCSLGLFFPGTGLNCFYLQGLKSFWGWAQLFSFIGGIAGWLILKDTHFHSAPGWVLITFGFITLEASWLTTITYGLRADEKWDAQFNPGLESSKATQSGWPVVLTVIFSLVLGAGVMMTFLAIAFEQFFISQLQEARKLSQ</sequence>
<dbReference type="KEGG" id="pdq:CL55_00015620"/>
<keyword evidence="1" id="KW-1133">Transmembrane helix</keyword>
<feature type="transmembrane region" description="Helical" evidence="1">
    <location>
        <begin position="107"/>
        <end position="132"/>
    </location>
</feature>
<evidence type="ECO:0000256" key="1">
    <source>
        <dbReference type="SAM" id="Phobius"/>
    </source>
</evidence>
<evidence type="ECO:0000313" key="3">
    <source>
        <dbReference type="Proteomes" id="UP000061135"/>
    </source>
</evidence>
<keyword evidence="3" id="KW-1185">Reference proteome</keyword>
<evidence type="ECO:0000313" key="2">
    <source>
        <dbReference type="EMBL" id="AKD25895.1"/>
    </source>
</evidence>
<dbReference type="Proteomes" id="UP000061135">
    <property type="component" value="Chromosome"/>
</dbReference>
<dbReference type="PATRIC" id="fig|576611.7.peg.1587"/>
<protein>
    <recommendedName>
        <fullName evidence="4">Transmembrane protein</fullName>
    </recommendedName>
</protein>
<evidence type="ECO:0008006" key="4">
    <source>
        <dbReference type="Google" id="ProtNLM"/>
    </source>
</evidence>
<gene>
    <name evidence="2" type="ORF">CL55_00015620</name>
</gene>
<name>A0A0E3ZMQ0_9BURK</name>
<feature type="transmembrane region" description="Helical" evidence="1">
    <location>
        <begin position="62"/>
        <end position="83"/>
    </location>
</feature>
<accession>A0A0E3ZMQ0</accession>
<dbReference type="EMBL" id="CP007501">
    <property type="protein sequence ID" value="AKD25895.1"/>
    <property type="molecule type" value="Genomic_DNA"/>
</dbReference>
<feature type="transmembrane region" description="Helical" evidence="1">
    <location>
        <begin position="32"/>
        <end position="50"/>
    </location>
</feature>
<reference evidence="2 3" key="1">
    <citation type="submission" date="2014-03" db="EMBL/GenBank/DDBJ databases">
        <title>Genome of Polynucleobacter strain MWH-MoK4.</title>
        <authorList>
            <person name="Hahn M.W."/>
        </authorList>
    </citation>
    <scope>NUCLEOTIDE SEQUENCE [LARGE SCALE GENOMIC DNA]</scope>
    <source>
        <strain evidence="2 3">MWH-MoK4</strain>
    </source>
</reference>
<keyword evidence="1" id="KW-0812">Transmembrane</keyword>
<dbReference type="AlphaFoldDB" id="A0A0E3ZMQ0"/>
<dbReference type="RefSeq" id="WP_046330594.1">
    <property type="nucleotide sequence ID" value="NZ_CP007501.1"/>
</dbReference>
<organism evidence="2 3">
    <name type="scientific">Polynucleobacter duraquae</name>
    <dbReference type="NCBI Taxonomy" id="1835254"/>
    <lineage>
        <taxon>Bacteria</taxon>
        <taxon>Pseudomonadati</taxon>
        <taxon>Pseudomonadota</taxon>
        <taxon>Betaproteobacteria</taxon>
        <taxon>Burkholderiales</taxon>
        <taxon>Burkholderiaceae</taxon>
        <taxon>Polynucleobacter</taxon>
    </lineage>
</organism>